<accession>A0AAV5T254</accession>
<protein>
    <submittedName>
        <fullName evidence="2">Uncharacterized protein</fullName>
    </submittedName>
</protein>
<feature type="compositionally biased region" description="Basic and acidic residues" evidence="1">
    <location>
        <begin position="33"/>
        <end position="47"/>
    </location>
</feature>
<name>A0AAV5T254_9BILA</name>
<dbReference type="Proteomes" id="UP001432027">
    <property type="component" value="Unassembled WGS sequence"/>
</dbReference>
<sequence>MKRMANSDFINRDIDLNLHRHLSLESHYSFTNHQDRSRPPGFERDLFEGSLDLSDLPPPAKGVDTSIKIHRSRIRSRSRPPRFERHQIEGNLDIPDLPPPA</sequence>
<evidence type="ECO:0000313" key="3">
    <source>
        <dbReference type="Proteomes" id="UP001432027"/>
    </source>
</evidence>
<reference evidence="2" key="1">
    <citation type="submission" date="2023-10" db="EMBL/GenBank/DDBJ databases">
        <title>Genome assembly of Pristionchus species.</title>
        <authorList>
            <person name="Yoshida K."/>
            <person name="Sommer R.J."/>
        </authorList>
    </citation>
    <scope>NUCLEOTIDE SEQUENCE</scope>
    <source>
        <strain evidence="2">RS0144</strain>
    </source>
</reference>
<evidence type="ECO:0000313" key="2">
    <source>
        <dbReference type="EMBL" id="GMS86923.1"/>
    </source>
</evidence>
<feature type="non-terminal residue" evidence="2">
    <location>
        <position position="101"/>
    </location>
</feature>
<feature type="compositionally biased region" description="Basic residues" evidence="1">
    <location>
        <begin position="68"/>
        <end position="80"/>
    </location>
</feature>
<dbReference type="AlphaFoldDB" id="A0AAV5T254"/>
<organism evidence="2 3">
    <name type="scientific">Pristionchus entomophagus</name>
    <dbReference type="NCBI Taxonomy" id="358040"/>
    <lineage>
        <taxon>Eukaryota</taxon>
        <taxon>Metazoa</taxon>
        <taxon>Ecdysozoa</taxon>
        <taxon>Nematoda</taxon>
        <taxon>Chromadorea</taxon>
        <taxon>Rhabditida</taxon>
        <taxon>Rhabditina</taxon>
        <taxon>Diplogasteromorpha</taxon>
        <taxon>Diplogasteroidea</taxon>
        <taxon>Neodiplogasteridae</taxon>
        <taxon>Pristionchus</taxon>
    </lineage>
</organism>
<gene>
    <name evidence="2" type="ORF">PENTCL1PPCAC_9098</name>
</gene>
<evidence type="ECO:0000256" key="1">
    <source>
        <dbReference type="SAM" id="MobiDB-lite"/>
    </source>
</evidence>
<dbReference type="EMBL" id="BTSX01000002">
    <property type="protein sequence ID" value="GMS86923.1"/>
    <property type="molecule type" value="Genomic_DNA"/>
</dbReference>
<feature type="region of interest" description="Disordered" evidence="1">
    <location>
        <begin position="31"/>
        <end position="101"/>
    </location>
</feature>
<proteinExistence type="predicted"/>
<comment type="caution">
    <text evidence="2">The sequence shown here is derived from an EMBL/GenBank/DDBJ whole genome shotgun (WGS) entry which is preliminary data.</text>
</comment>
<keyword evidence="3" id="KW-1185">Reference proteome</keyword>